<dbReference type="AlphaFoldDB" id="A0A1H7HWQ4"/>
<dbReference type="NCBIfam" id="NF041894">
    <property type="entry name" value="MXAN_6652_fam"/>
    <property type="match status" value="1"/>
</dbReference>
<evidence type="ECO:0000256" key="2">
    <source>
        <dbReference type="SAM" id="SignalP"/>
    </source>
</evidence>
<dbReference type="NCBIfam" id="TIGR03382">
    <property type="entry name" value="GC_trans_RRR"/>
    <property type="match status" value="1"/>
</dbReference>
<evidence type="ECO:0000256" key="1">
    <source>
        <dbReference type="SAM" id="MobiDB-lite"/>
    </source>
</evidence>
<accession>A0A1H7HWQ4</accession>
<feature type="signal peptide" evidence="2">
    <location>
        <begin position="1"/>
        <end position="28"/>
    </location>
</feature>
<dbReference type="Proteomes" id="UP000182719">
    <property type="component" value="Unassembled WGS sequence"/>
</dbReference>
<reference evidence="4" key="1">
    <citation type="submission" date="2016-10" db="EMBL/GenBank/DDBJ databases">
        <authorList>
            <person name="Varghese N."/>
            <person name="Submissions S."/>
        </authorList>
    </citation>
    <scope>NUCLEOTIDE SEQUENCE [LARGE SCALE GENOMIC DNA]</scope>
    <source>
        <strain evidence="4">DSM 17044</strain>
    </source>
</reference>
<sequence>MHTKSMRHLLSGASVFAAAFLTAAPAFATSTGITGQSGKDGVMCSTCHKGGVMPTVTFEGPAELAPGATGQYSFVIRGGAATTGGVGIAVDDAAAGLQAGAGLKKLGSELTHTAPQPFTGTELRFSFTLVAPAKDSTLTLFGAGNSSNGDQTSEGDRAAATTLQVKVGNGTPPVEEPPPEEEDKDEGGGCTAASGAPLWALGLTGLSLVLRRRRNG</sequence>
<organism evidence="3 4">
    <name type="scientific">Stigmatella aurantiaca</name>
    <dbReference type="NCBI Taxonomy" id="41"/>
    <lineage>
        <taxon>Bacteria</taxon>
        <taxon>Pseudomonadati</taxon>
        <taxon>Myxococcota</taxon>
        <taxon>Myxococcia</taxon>
        <taxon>Myxococcales</taxon>
        <taxon>Cystobacterineae</taxon>
        <taxon>Archangiaceae</taxon>
        <taxon>Stigmatella</taxon>
    </lineage>
</organism>
<name>A0A1H7HWQ4_STIAU</name>
<dbReference type="InterPro" id="IPR017756">
    <property type="entry name" value="TM_Gly-Cys-Arg_CS"/>
</dbReference>
<keyword evidence="4" id="KW-1185">Reference proteome</keyword>
<feature type="chain" id="PRO_5010300196" evidence="2">
    <location>
        <begin position="29"/>
        <end position="216"/>
    </location>
</feature>
<proteinExistence type="predicted"/>
<protein>
    <submittedName>
        <fullName evidence="3">Myxococcales GC_trans_RRR domain-containing protein</fullName>
    </submittedName>
</protein>
<dbReference type="NCBIfam" id="NF041895">
    <property type="entry name" value="choice_anch_V"/>
    <property type="match status" value="1"/>
</dbReference>
<evidence type="ECO:0000313" key="3">
    <source>
        <dbReference type="EMBL" id="SEK54588.1"/>
    </source>
</evidence>
<keyword evidence="2" id="KW-0732">Signal</keyword>
<dbReference type="NCBIfam" id="TIGR03901">
    <property type="entry name" value="MYXO-CTERM"/>
    <property type="match status" value="1"/>
</dbReference>
<gene>
    <name evidence="3" type="ORF">SAMN05444354_101842</name>
</gene>
<dbReference type="RefSeq" id="WP_177241302.1">
    <property type="nucleotide sequence ID" value="NZ_FOAP01000001.1"/>
</dbReference>
<feature type="region of interest" description="Disordered" evidence="1">
    <location>
        <begin position="166"/>
        <end position="194"/>
    </location>
</feature>
<dbReference type="InterPro" id="IPR024038">
    <property type="entry name" value="MYXO-CTERM"/>
</dbReference>
<evidence type="ECO:0000313" key="4">
    <source>
        <dbReference type="Proteomes" id="UP000182719"/>
    </source>
</evidence>
<dbReference type="EMBL" id="FOAP01000001">
    <property type="protein sequence ID" value="SEK54588.1"/>
    <property type="molecule type" value="Genomic_DNA"/>
</dbReference>